<feature type="compositionally biased region" description="Low complexity" evidence="1">
    <location>
        <begin position="24"/>
        <end position="35"/>
    </location>
</feature>
<dbReference type="Proteomes" id="UP000613266">
    <property type="component" value="Unassembled WGS sequence"/>
</dbReference>
<feature type="compositionally biased region" description="Low complexity" evidence="1">
    <location>
        <begin position="169"/>
        <end position="183"/>
    </location>
</feature>
<sequence length="255" mass="25428">APAARLEATRPTAAAVLPSPPALELPAPTLAAEGPSPARPGARATAIEPLAAQAPATPVLAPERLPTPALEPAAPLLRPRSAPLPAPTALPAAPTLASPAPLAAPEPSSLPATSSPSPREPGAADALPPQASPAPTKPMSRGDPQGQTLPGQRASPGSPDAGPQLGHDVATAPSAPASAVPTPLNLNLPRRSGPLLRQGSSLIQILPGVPDTRSKMEKAIEEANREDCRKAHADKGLLGAAALAADALRGKGCKW</sequence>
<feature type="region of interest" description="Disordered" evidence="1">
    <location>
        <begin position="1"/>
        <end position="192"/>
    </location>
</feature>
<protein>
    <submittedName>
        <fullName evidence="2">Uncharacterized protein</fullName>
    </submittedName>
</protein>
<dbReference type="AlphaFoldDB" id="A0A931J0Z1"/>
<evidence type="ECO:0000256" key="1">
    <source>
        <dbReference type="SAM" id="MobiDB-lite"/>
    </source>
</evidence>
<reference evidence="2" key="1">
    <citation type="submission" date="2020-12" db="EMBL/GenBank/DDBJ databases">
        <title>The genome sequence of Inhella sp. 1Y17.</title>
        <authorList>
            <person name="Liu Y."/>
        </authorList>
    </citation>
    <scope>NUCLEOTIDE SEQUENCE</scope>
    <source>
        <strain evidence="2">1Y17</strain>
    </source>
</reference>
<proteinExistence type="predicted"/>
<feature type="non-terminal residue" evidence="2">
    <location>
        <position position="1"/>
    </location>
</feature>
<dbReference type="EMBL" id="JAEDAK010000006">
    <property type="protein sequence ID" value="MBH9577476.1"/>
    <property type="molecule type" value="Genomic_DNA"/>
</dbReference>
<evidence type="ECO:0000313" key="2">
    <source>
        <dbReference type="EMBL" id="MBH9577476.1"/>
    </source>
</evidence>
<feature type="compositionally biased region" description="Low complexity" evidence="1">
    <location>
        <begin position="89"/>
        <end position="117"/>
    </location>
</feature>
<organism evidence="2 3">
    <name type="scientific">Inhella proteolytica</name>
    <dbReference type="NCBI Taxonomy" id="2795029"/>
    <lineage>
        <taxon>Bacteria</taxon>
        <taxon>Pseudomonadati</taxon>
        <taxon>Pseudomonadota</taxon>
        <taxon>Betaproteobacteria</taxon>
        <taxon>Burkholderiales</taxon>
        <taxon>Sphaerotilaceae</taxon>
        <taxon>Inhella</taxon>
    </lineage>
</organism>
<keyword evidence="3" id="KW-1185">Reference proteome</keyword>
<feature type="compositionally biased region" description="Low complexity" evidence="1">
    <location>
        <begin position="60"/>
        <end position="81"/>
    </location>
</feature>
<name>A0A931J0Z1_9BURK</name>
<accession>A0A931J0Z1</accession>
<gene>
    <name evidence="2" type="ORF">I7X39_11245</name>
</gene>
<evidence type="ECO:0000313" key="3">
    <source>
        <dbReference type="Proteomes" id="UP000613266"/>
    </source>
</evidence>
<comment type="caution">
    <text evidence="2">The sequence shown here is derived from an EMBL/GenBank/DDBJ whole genome shotgun (WGS) entry which is preliminary data.</text>
</comment>